<dbReference type="Pfam" id="PF01048">
    <property type="entry name" value="PNP_UDP_1"/>
    <property type="match status" value="1"/>
</dbReference>
<dbReference type="PANTHER" id="PTHR43691">
    <property type="entry name" value="URIDINE PHOSPHORYLASE"/>
    <property type="match status" value="1"/>
</dbReference>
<sequence>MVLQSNISNPCNKKCKSQFHGGTEARKKELIHVKNPHLERMPCDTLYHIHLGTEYQDLQALFGDIKFVCMGGTPARMKEFAHFIKNEIGYIPPYGTTLEDISKLGHRYSMFKVGPVLSVSHGMGVPSIGILLHEMIKLMYHAQVKDPVFFRIGTCGGIGIEGGNIVITSEALNGYGEPNFDLPVLGKKMSRPAKLDSNLAMDLKNLTLPEDPWDTTIGKTMCADDFYEGQGRLDGAFCEYSEADKIAYLTKLHKNGVRNIEMEAVIFGALTHHAGIRAAIVCVTLLNRLNGDQINSTREERDEWQARPQKLVSRYIKNQLNLSS</sequence>
<dbReference type="Proteomes" id="UP001187531">
    <property type="component" value="Unassembled WGS sequence"/>
</dbReference>
<comment type="similarity">
    <text evidence="1">Belongs to the PNP/UDP phosphorylase family.</text>
</comment>
<feature type="binding site" evidence="2">
    <location>
        <begin position="151"/>
        <end position="154"/>
    </location>
    <ligand>
        <name>phosphate</name>
        <dbReference type="ChEBI" id="CHEBI:43474"/>
    </ligand>
</feature>
<dbReference type="Gene3D" id="3.40.50.1580">
    <property type="entry name" value="Nucleoside phosphorylase domain"/>
    <property type="match status" value="1"/>
</dbReference>
<feature type="domain" description="Nucleoside phosphorylase" evidence="3">
    <location>
        <begin position="66"/>
        <end position="317"/>
    </location>
</feature>
<dbReference type="GO" id="GO:0009166">
    <property type="term" value="P:nucleotide catabolic process"/>
    <property type="evidence" value="ECO:0007669"/>
    <property type="project" value="InterPro"/>
</dbReference>
<feature type="binding site" evidence="2">
    <location>
        <position position="232"/>
    </location>
    <ligand>
        <name>substrate</name>
    </ligand>
</feature>
<dbReference type="InterPro" id="IPR000845">
    <property type="entry name" value="Nucleoside_phosphorylase_d"/>
</dbReference>
<evidence type="ECO:0000313" key="4">
    <source>
        <dbReference type="EMBL" id="KAK2710806.1"/>
    </source>
</evidence>
<dbReference type="PANTHER" id="PTHR43691:SF11">
    <property type="entry name" value="FI09636P-RELATED"/>
    <property type="match status" value="1"/>
</dbReference>
<dbReference type="InterPro" id="IPR035994">
    <property type="entry name" value="Nucleoside_phosphorylase_sf"/>
</dbReference>
<name>A0AA88HS08_ARTSF</name>
<dbReference type="NCBIfam" id="TIGR01719">
    <property type="entry name" value="euk_UDPppase"/>
    <property type="match status" value="1"/>
</dbReference>
<reference evidence="4" key="1">
    <citation type="submission" date="2023-07" db="EMBL/GenBank/DDBJ databases">
        <title>Chromosome-level genome assembly of Artemia franciscana.</title>
        <authorList>
            <person name="Jo E."/>
        </authorList>
    </citation>
    <scope>NUCLEOTIDE SEQUENCE</scope>
    <source>
        <tissue evidence="4">Whole body</tissue>
    </source>
</reference>
<dbReference type="InterPro" id="IPR010059">
    <property type="entry name" value="Uridine_phosphorylase_euk"/>
</dbReference>
<gene>
    <name evidence="4" type="ORF">QYM36_012103</name>
</gene>
<dbReference type="SUPFAM" id="SSF53167">
    <property type="entry name" value="Purine and uridine phosphorylases"/>
    <property type="match status" value="1"/>
</dbReference>
<keyword evidence="5" id="KW-1185">Reference proteome</keyword>
<comment type="caution">
    <text evidence="4">The sequence shown here is derived from an EMBL/GenBank/DDBJ whole genome shotgun (WGS) entry which is preliminary data.</text>
</comment>
<dbReference type="GO" id="GO:0005829">
    <property type="term" value="C:cytosol"/>
    <property type="evidence" value="ECO:0007669"/>
    <property type="project" value="TreeGrafter"/>
</dbReference>
<dbReference type="CDD" id="cd17763">
    <property type="entry name" value="UP_hUPP-like"/>
    <property type="match status" value="1"/>
</dbReference>
<evidence type="ECO:0000256" key="1">
    <source>
        <dbReference type="ARBA" id="ARBA00010456"/>
    </source>
</evidence>
<evidence type="ECO:0000256" key="2">
    <source>
        <dbReference type="PIRSR" id="PIRSR610059-50"/>
    </source>
</evidence>
<dbReference type="GO" id="GO:0004850">
    <property type="term" value="F:uridine phosphorylase activity"/>
    <property type="evidence" value="ECO:0007669"/>
    <property type="project" value="InterPro"/>
</dbReference>
<dbReference type="EMBL" id="JAVRJZ010000016">
    <property type="protein sequence ID" value="KAK2710806.1"/>
    <property type="molecule type" value="Genomic_DNA"/>
</dbReference>
<evidence type="ECO:0000313" key="5">
    <source>
        <dbReference type="Proteomes" id="UP001187531"/>
    </source>
</evidence>
<dbReference type="AlphaFoldDB" id="A0AA88HS08"/>
<proteinExistence type="inferred from homology"/>
<accession>A0AA88HS08</accession>
<feature type="binding site" evidence="2">
    <location>
        <position position="230"/>
    </location>
    <ligand>
        <name>substrate</name>
    </ligand>
</feature>
<protein>
    <recommendedName>
        <fullName evidence="3">Nucleoside phosphorylase domain-containing protein</fullName>
    </recommendedName>
</protein>
<evidence type="ECO:0000259" key="3">
    <source>
        <dbReference type="Pfam" id="PF01048"/>
    </source>
</evidence>
<organism evidence="4 5">
    <name type="scientific">Artemia franciscana</name>
    <name type="common">Brine shrimp</name>
    <name type="synonym">Artemia sanfranciscana</name>
    <dbReference type="NCBI Taxonomy" id="6661"/>
    <lineage>
        <taxon>Eukaryota</taxon>
        <taxon>Metazoa</taxon>
        <taxon>Ecdysozoa</taxon>
        <taxon>Arthropoda</taxon>
        <taxon>Crustacea</taxon>
        <taxon>Branchiopoda</taxon>
        <taxon>Anostraca</taxon>
        <taxon>Artemiidae</taxon>
        <taxon>Artemia</taxon>
    </lineage>
</organism>
<dbReference type="GO" id="GO:0006218">
    <property type="term" value="P:uridine catabolic process"/>
    <property type="evidence" value="ECO:0007669"/>
    <property type="project" value="TreeGrafter"/>
</dbReference>
<feature type="binding site" evidence="2">
    <location>
        <position position="107"/>
    </location>
    <ligand>
        <name>phosphate</name>
        <dbReference type="ChEBI" id="CHEBI:43474"/>
    </ligand>
</feature>